<name>A0ABT5YHT1_9PROT</name>
<keyword evidence="3" id="KW-1185">Reference proteome</keyword>
<gene>
    <name evidence="2" type="ORF">P2G67_00760</name>
</gene>
<feature type="transmembrane region" description="Helical" evidence="1">
    <location>
        <begin position="14"/>
        <end position="37"/>
    </location>
</feature>
<evidence type="ECO:0000313" key="2">
    <source>
        <dbReference type="EMBL" id="MDF2094501.1"/>
    </source>
</evidence>
<evidence type="ECO:0000313" key="3">
    <source>
        <dbReference type="Proteomes" id="UP001215503"/>
    </source>
</evidence>
<accession>A0ABT5YHT1</accession>
<dbReference type="RefSeq" id="WP_275819063.1">
    <property type="nucleotide sequence ID" value="NZ_JARHUD010000001.1"/>
</dbReference>
<feature type="transmembrane region" description="Helical" evidence="1">
    <location>
        <begin position="49"/>
        <end position="67"/>
    </location>
</feature>
<comment type="caution">
    <text evidence="2">The sequence shown here is derived from an EMBL/GenBank/DDBJ whole genome shotgun (WGS) entry which is preliminary data.</text>
</comment>
<keyword evidence="1" id="KW-0472">Membrane</keyword>
<dbReference type="EMBL" id="JARHUD010000001">
    <property type="protein sequence ID" value="MDF2094501.1"/>
    <property type="molecule type" value="Genomic_DNA"/>
</dbReference>
<organism evidence="2 3">
    <name type="scientific">Aquibaculum arenosum</name>
    <dbReference type="NCBI Taxonomy" id="3032591"/>
    <lineage>
        <taxon>Bacteria</taxon>
        <taxon>Pseudomonadati</taxon>
        <taxon>Pseudomonadota</taxon>
        <taxon>Alphaproteobacteria</taxon>
        <taxon>Rhodospirillales</taxon>
        <taxon>Rhodovibrionaceae</taxon>
        <taxon>Aquibaculum</taxon>
    </lineage>
</organism>
<proteinExistence type="predicted"/>
<evidence type="ECO:0000256" key="1">
    <source>
        <dbReference type="SAM" id="Phobius"/>
    </source>
</evidence>
<reference evidence="2 3" key="1">
    <citation type="submission" date="2023-03" db="EMBL/GenBank/DDBJ databases">
        <title>Fodinicurvata sp. CAU 1616 isolated from sea sendiment.</title>
        <authorList>
            <person name="Kim W."/>
        </authorList>
    </citation>
    <scope>NUCLEOTIDE SEQUENCE [LARGE SCALE GENOMIC DNA]</scope>
    <source>
        <strain evidence="2 3">CAU 1616</strain>
    </source>
</reference>
<keyword evidence="1" id="KW-1133">Transmembrane helix</keyword>
<keyword evidence="1" id="KW-0812">Transmembrane</keyword>
<protein>
    <submittedName>
        <fullName evidence="2">Uncharacterized protein</fullName>
    </submittedName>
</protein>
<sequence length="87" mass="9997">MFYRRDREPLPRDGIHLAIMMLLGFNVVLGVALMLLGGEFWDDPGVSRFGSWLALLSAGFYIFFRWFQRREAQRRQQDGEGGDSAGQ</sequence>
<dbReference type="Proteomes" id="UP001215503">
    <property type="component" value="Unassembled WGS sequence"/>
</dbReference>